<name>A0A285MVR7_9FLAO</name>
<gene>
    <name evidence="1" type="ORF">SAMN06265377_3045</name>
</gene>
<evidence type="ECO:0000313" key="1">
    <source>
        <dbReference type="EMBL" id="SNZ01208.1"/>
    </source>
</evidence>
<protein>
    <recommendedName>
        <fullName evidence="3">Mobilization protein</fullName>
    </recommendedName>
</protein>
<dbReference type="AlphaFoldDB" id="A0A285MVR7"/>
<dbReference type="InterPro" id="IPR049793">
    <property type="entry name" value="MbpA-like"/>
</dbReference>
<keyword evidence="2" id="KW-1185">Reference proteome</keyword>
<organism evidence="1 2">
    <name type="scientific">Flagellimonas pacifica</name>
    <dbReference type="NCBI Taxonomy" id="1247520"/>
    <lineage>
        <taxon>Bacteria</taxon>
        <taxon>Pseudomonadati</taxon>
        <taxon>Bacteroidota</taxon>
        <taxon>Flavobacteriia</taxon>
        <taxon>Flavobacteriales</taxon>
        <taxon>Flavobacteriaceae</taxon>
        <taxon>Flagellimonas</taxon>
    </lineage>
</organism>
<proteinExistence type="predicted"/>
<dbReference type="Pfam" id="PF21983">
    <property type="entry name" value="NikA-like"/>
    <property type="match status" value="1"/>
</dbReference>
<dbReference type="Proteomes" id="UP000219048">
    <property type="component" value="Unassembled WGS sequence"/>
</dbReference>
<dbReference type="EMBL" id="OBEH01000005">
    <property type="protein sequence ID" value="SNZ01208.1"/>
    <property type="molecule type" value="Genomic_DNA"/>
</dbReference>
<evidence type="ECO:0000313" key="2">
    <source>
        <dbReference type="Proteomes" id="UP000219048"/>
    </source>
</evidence>
<sequence>MGRSNLEKEFDALEAAIHGWAKKNNVPITQEETEPTVTLSELTDEARNLKRNSVKNSRCVSVDTISPAPDGRREKKESFKGKTQLVKFRCTTYEKKLLLAKAKLCGLSLSEFLRRAAMEQATIERLSDEEIEIYQMLAKYHNNFKSIGNMFRKKSPKLTEMVYETAKQIKEHLKRFSK</sequence>
<dbReference type="InterPro" id="IPR053842">
    <property type="entry name" value="NikA-like"/>
</dbReference>
<accession>A0A285MVR7</accession>
<dbReference type="NCBIfam" id="NF041418">
    <property type="entry name" value="MbpA"/>
    <property type="match status" value="1"/>
</dbReference>
<dbReference type="RefSeq" id="WP_243396987.1">
    <property type="nucleotide sequence ID" value="NZ_OBEH01000005.1"/>
</dbReference>
<reference evidence="2" key="1">
    <citation type="submission" date="2017-09" db="EMBL/GenBank/DDBJ databases">
        <authorList>
            <person name="Varghese N."/>
            <person name="Submissions S."/>
        </authorList>
    </citation>
    <scope>NUCLEOTIDE SEQUENCE [LARGE SCALE GENOMIC DNA]</scope>
    <source>
        <strain evidence="2">DSM 25885</strain>
    </source>
</reference>
<evidence type="ECO:0008006" key="3">
    <source>
        <dbReference type="Google" id="ProtNLM"/>
    </source>
</evidence>